<protein>
    <submittedName>
        <fullName evidence="2">Branched-subunit amino acid transport protein AzlD</fullName>
    </submittedName>
</protein>
<dbReference type="OrthoDB" id="5324916at2"/>
<sequence>MLDPWYVLSGIAVSAAVTWALRAAPFAMLAPLRHSTLLAYVGDRMPVGVMVILAAYTVHDTDLAALASVGPTVLALAVTIGLHLWRGRMTLSIFAGTAVYVAVTSAIGLSG</sequence>
<evidence type="ECO:0000313" key="2">
    <source>
        <dbReference type="EMBL" id="TQL69776.1"/>
    </source>
</evidence>
<dbReference type="PIRSF" id="PIRSF003203">
    <property type="entry name" value="AzlD"/>
    <property type="match status" value="1"/>
</dbReference>
<dbReference type="AlphaFoldDB" id="A0A543ABD1"/>
<feature type="transmembrane region" description="Helical" evidence="1">
    <location>
        <begin position="37"/>
        <end position="57"/>
    </location>
</feature>
<feature type="transmembrane region" description="Helical" evidence="1">
    <location>
        <begin position="91"/>
        <end position="109"/>
    </location>
</feature>
<dbReference type="Pfam" id="PF05437">
    <property type="entry name" value="AzlD"/>
    <property type="match status" value="1"/>
</dbReference>
<reference evidence="2 3" key="1">
    <citation type="submission" date="2019-06" db="EMBL/GenBank/DDBJ databases">
        <title>Sequencing the genomes of 1000 actinobacteria strains.</title>
        <authorList>
            <person name="Klenk H.-P."/>
        </authorList>
    </citation>
    <scope>NUCLEOTIDE SEQUENCE [LARGE SCALE GENOMIC DNA]</scope>
    <source>
        <strain evidence="2 3">DSM 25218</strain>
    </source>
</reference>
<accession>A0A543ABD1</accession>
<keyword evidence="1" id="KW-0472">Membrane</keyword>
<keyword evidence="3" id="KW-1185">Reference proteome</keyword>
<organism evidence="2 3">
    <name type="scientific">Nocardioides albertanoniae</name>
    <dbReference type="NCBI Taxonomy" id="1175486"/>
    <lineage>
        <taxon>Bacteria</taxon>
        <taxon>Bacillati</taxon>
        <taxon>Actinomycetota</taxon>
        <taxon>Actinomycetes</taxon>
        <taxon>Propionibacteriales</taxon>
        <taxon>Nocardioidaceae</taxon>
        <taxon>Nocardioides</taxon>
    </lineage>
</organism>
<evidence type="ECO:0000313" key="3">
    <source>
        <dbReference type="Proteomes" id="UP000320209"/>
    </source>
</evidence>
<feature type="transmembrane region" description="Helical" evidence="1">
    <location>
        <begin position="6"/>
        <end position="25"/>
    </location>
</feature>
<dbReference type="InterPro" id="IPR008407">
    <property type="entry name" value="Brnchd-chn_aa_trnsp_AzlD"/>
</dbReference>
<dbReference type="EMBL" id="VFOV01000001">
    <property type="protein sequence ID" value="TQL69776.1"/>
    <property type="molecule type" value="Genomic_DNA"/>
</dbReference>
<keyword evidence="1" id="KW-0812">Transmembrane</keyword>
<dbReference type="RefSeq" id="WP_141781613.1">
    <property type="nucleotide sequence ID" value="NZ_VFOV01000001.1"/>
</dbReference>
<dbReference type="Proteomes" id="UP000320209">
    <property type="component" value="Unassembled WGS sequence"/>
</dbReference>
<feature type="transmembrane region" description="Helical" evidence="1">
    <location>
        <begin position="63"/>
        <end position="84"/>
    </location>
</feature>
<gene>
    <name evidence="2" type="ORF">FB381_3692</name>
</gene>
<name>A0A543ABD1_9ACTN</name>
<keyword evidence="1" id="KW-1133">Transmembrane helix</keyword>
<proteinExistence type="predicted"/>
<comment type="caution">
    <text evidence="2">The sequence shown here is derived from an EMBL/GenBank/DDBJ whole genome shotgun (WGS) entry which is preliminary data.</text>
</comment>
<evidence type="ECO:0000256" key="1">
    <source>
        <dbReference type="SAM" id="Phobius"/>
    </source>
</evidence>